<proteinExistence type="predicted"/>
<comment type="caution">
    <text evidence="1">The sequence shown here is derived from an EMBL/GenBank/DDBJ whole genome shotgun (WGS) entry which is preliminary data.</text>
</comment>
<protein>
    <submittedName>
        <fullName evidence="1">Uncharacterized protein</fullName>
    </submittedName>
</protein>
<gene>
    <name evidence="1" type="ORF">S03H2_04186</name>
</gene>
<name>X1DH42_9ZZZZ</name>
<organism evidence="1">
    <name type="scientific">marine sediment metagenome</name>
    <dbReference type="NCBI Taxonomy" id="412755"/>
    <lineage>
        <taxon>unclassified sequences</taxon>
        <taxon>metagenomes</taxon>
        <taxon>ecological metagenomes</taxon>
    </lineage>
</organism>
<evidence type="ECO:0000313" key="1">
    <source>
        <dbReference type="EMBL" id="GAH19467.1"/>
    </source>
</evidence>
<dbReference type="EMBL" id="BARU01001635">
    <property type="protein sequence ID" value="GAH19467.1"/>
    <property type="molecule type" value="Genomic_DNA"/>
</dbReference>
<sequence length="97" mass="11100">MPPNRRANIRRRFRQTDEALRRAQSYLASIQVTWLPQHPELEVTVLAHISQIEGVRRALLTLYRRTIGGTERSLWKAGDTDTILAEASPVPDPQKGR</sequence>
<accession>X1DH42</accession>
<dbReference type="AlphaFoldDB" id="X1DH42"/>
<reference evidence="1" key="1">
    <citation type="journal article" date="2014" name="Front. Microbiol.">
        <title>High frequency of phylogenetically diverse reductive dehalogenase-homologous genes in deep subseafloor sedimentary metagenomes.</title>
        <authorList>
            <person name="Kawai M."/>
            <person name="Futagami T."/>
            <person name="Toyoda A."/>
            <person name="Takaki Y."/>
            <person name="Nishi S."/>
            <person name="Hori S."/>
            <person name="Arai W."/>
            <person name="Tsubouchi T."/>
            <person name="Morono Y."/>
            <person name="Uchiyama I."/>
            <person name="Ito T."/>
            <person name="Fujiyama A."/>
            <person name="Inagaki F."/>
            <person name="Takami H."/>
        </authorList>
    </citation>
    <scope>NUCLEOTIDE SEQUENCE</scope>
    <source>
        <strain evidence="1">Expedition CK06-06</strain>
    </source>
</reference>